<dbReference type="GO" id="GO:0005524">
    <property type="term" value="F:ATP binding"/>
    <property type="evidence" value="ECO:0007669"/>
    <property type="project" value="InterPro"/>
</dbReference>
<dbReference type="PROSITE" id="PS51192">
    <property type="entry name" value="HELICASE_ATP_BIND_1"/>
    <property type="match status" value="1"/>
</dbReference>
<evidence type="ECO:0000313" key="3">
    <source>
        <dbReference type="EMBL" id="QHU23175.1"/>
    </source>
</evidence>
<proteinExistence type="predicted"/>
<feature type="coiled-coil region" evidence="1">
    <location>
        <begin position="1139"/>
        <end position="1166"/>
    </location>
</feature>
<sequence>MGKPDVDMEDLYIDYYENGNDLDIHKQIDNYDVGQNDEIERYGYSSYPDHYNKDFIFDISRKLEFYHNKSLLNILELQNKCNPSNTFHLTYSQQFLKNFMNDRTPYNGILIFHGVGVGKTCSAVNISSSFRDSYYTKEKQKIICLVSKNIQQSWKDTIYDPDSRKRNNQCSGNSFDNHFDIHKKPTKTKVNRLIKEYYDLFGYTEFANRVKKLIQKRIGSSELTAEERYKVEKDVISSHYSNRVLIIDEVHNLRDEKDTSSEGEEDIKETKDVIRKVIEYSENMKLILLSATPLFNKSTEIVWLMNLLLSNDNRPKLSMGELFEKIEDDYVLNDDAETILMEKTRGYVSYLRGENPISFPIRLYPDFNKDPRCMGPRDSPTKGFNGTDAISPFRFMKLYRSMMADSEDDFDQISFYNSYIESLENKSKLSLSERNIGIQLSNIVYPDETDDQTYEDVYGERGFKQLMNEQPSKYSYKDNNTPIFRLDKLDKLSCKMHTMLSSLRDDKAEGIIFIYTEYIYSGILPIALALEHMGFEKYNNNNLLDYPEWTKDGDPQKMKGKPIDYQWNTDTKLQRAKYIILSGNRDLSPNNDNEIKRVRNENKDGQHIKIIIGNSVTREGIDFKNIREIHILDPWYHLYKIEQVIGRGIRYCSHNEYENIGDRNVTVYNHVAMVEKDTESVDTNTYRIAEDKAEDIGKIENVLKQNAIDGYLNKQVNYIHQLNKIQIMSSRGTSEEADINDQPYTKVCSFNPECKINLHNLDKEKEKSLDKLNEQTIDKDTFSLIDFKDSIQMIKPLIIELFTHYKYYSEEDILREIKENIDTSDIIVLSALNELIRENKILYDNQEISQPGRIIQKNNDYVFQPLINDTSIPIYYREVGIQKRDNKQSLILKDDYDLEIDDDLGTAFMNYTTIYDEIWTTYLRKKSMYELLTNTDGTKGMINNHSSIMNHVIDSLSFYHKKCLLETIIHKKINEEKLDHLEDFIFDTFQPNLIYERKKKVYTIVEHGNPIGFFLHNTSQFFAIQNRQKSPSINDLSFYILADDNWIPLDNIGVREMNKEIIKLKDKYLPPIKGTYGYSFKDEDHKHFVKMVTSKSNMTNTPKTPGKVVGDAGQKSLEMIHILYTYSKDSFFRLNDVLRDQVIEQLKKEKKNVKEVKRVYLELNKEKPSYRVVLNNENYLTPSTRAMLTKHYISLFMELLLRDNHSYMNYDIFPFKYYVS</sequence>
<feature type="domain" description="Helicase ATP-binding" evidence="2">
    <location>
        <begin position="185"/>
        <end position="311"/>
    </location>
</feature>
<dbReference type="Gene3D" id="3.40.50.300">
    <property type="entry name" value="P-loop containing nucleotide triphosphate hydrolases"/>
    <property type="match status" value="2"/>
</dbReference>
<keyword evidence="1" id="KW-0175">Coiled coil</keyword>
<evidence type="ECO:0000256" key="1">
    <source>
        <dbReference type="SAM" id="Coils"/>
    </source>
</evidence>
<dbReference type="Pfam" id="PF04851">
    <property type="entry name" value="ResIII"/>
    <property type="match status" value="1"/>
</dbReference>
<dbReference type="SUPFAM" id="SSF52540">
    <property type="entry name" value="P-loop containing nucleoside triphosphate hydrolases"/>
    <property type="match status" value="2"/>
</dbReference>
<protein>
    <recommendedName>
        <fullName evidence="2">Helicase ATP-binding domain-containing protein</fullName>
    </recommendedName>
</protein>
<reference evidence="3" key="1">
    <citation type="journal article" date="2020" name="Nature">
        <title>Giant virus diversity and host interactions through global metagenomics.</title>
        <authorList>
            <person name="Schulz F."/>
            <person name="Roux S."/>
            <person name="Paez-Espino D."/>
            <person name="Jungbluth S."/>
            <person name="Walsh D.A."/>
            <person name="Denef V.J."/>
            <person name="McMahon K.D."/>
            <person name="Konstantinidis K.T."/>
            <person name="Eloe-Fadrosh E.A."/>
            <person name="Kyrpides N.C."/>
            <person name="Woyke T."/>
        </authorList>
    </citation>
    <scope>NUCLEOTIDE SEQUENCE</scope>
    <source>
        <strain evidence="3">GVMAG-S-ERX555907-94</strain>
    </source>
</reference>
<dbReference type="PROSITE" id="PS50889">
    <property type="entry name" value="S4"/>
    <property type="match status" value="1"/>
</dbReference>
<dbReference type="InterPro" id="IPR006935">
    <property type="entry name" value="Helicase/UvrB_N"/>
</dbReference>
<dbReference type="GO" id="GO:0016787">
    <property type="term" value="F:hydrolase activity"/>
    <property type="evidence" value="ECO:0007669"/>
    <property type="project" value="InterPro"/>
</dbReference>
<dbReference type="AlphaFoldDB" id="A0A6C0KYY0"/>
<accession>A0A6C0KYY0</accession>
<organism evidence="3">
    <name type="scientific">viral metagenome</name>
    <dbReference type="NCBI Taxonomy" id="1070528"/>
    <lineage>
        <taxon>unclassified sequences</taxon>
        <taxon>metagenomes</taxon>
        <taxon>organismal metagenomes</taxon>
    </lineage>
</organism>
<dbReference type="InterPro" id="IPR014001">
    <property type="entry name" value="Helicase_ATP-bd"/>
</dbReference>
<dbReference type="CDD" id="cd18785">
    <property type="entry name" value="SF2_C"/>
    <property type="match status" value="1"/>
</dbReference>
<dbReference type="GO" id="GO:0003677">
    <property type="term" value="F:DNA binding"/>
    <property type="evidence" value="ECO:0007669"/>
    <property type="project" value="InterPro"/>
</dbReference>
<name>A0A6C0KYY0_9ZZZZ</name>
<dbReference type="InterPro" id="IPR027417">
    <property type="entry name" value="P-loop_NTPase"/>
</dbReference>
<evidence type="ECO:0000259" key="2">
    <source>
        <dbReference type="PROSITE" id="PS51192"/>
    </source>
</evidence>
<dbReference type="EMBL" id="MN741026">
    <property type="protein sequence ID" value="QHU23175.1"/>
    <property type="molecule type" value="Genomic_DNA"/>
</dbReference>